<dbReference type="Proteomes" id="UP000654075">
    <property type="component" value="Unassembled WGS sequence"/>
</dbReference>
<proteinExistence type="predicted"/>
<sequence length="163" mass="18570">MAESSTASRGIVSYFWGKDIPIVLDGLILGASLLNNSSASRHLIIFNQFQGPLESLLQLFWTVHPSVEDYQSRRLQTMIRQNTMARLSLVWNKLLVHTHGLTIAKQVLMLDLDMMTLQNLDKIWEHCPPSRPNVPVRIAAVQRGPSDWDPKYPRPVETIVRDV</sequence>
<keyword evidence="2" id="KW-1185">Reference proteome</keyword>
<dbReference type="AlphaFoldDB" id="A0A813G0I1"/>
<organism evidence="1 2">
    <name type="scientific">Polarella glacialis</name>
    <name type="common">Dinoflagellate</name>
    <dbReference type="NCBI Taxonomy" id="89957"/>
    <lineage>
        <taxon>Eukaryota</taxon>
        <taxon>Sar</taxon>
        <taxon>Alveolata</taxon>
        <taxon>Dinophyceae</taxon>
        <taxon>Suessiales</taxon>
        <taxon>Suessiaceae</taxon>
        <taxon>Polarella</taxon>
    </lineage>
</organism>
<reference evidence="1" key="1">
    <citation type="submission" date="2021-02" db="EMBL/GenBank/DDBJ databases">
        <authorList>
            <person name="Dougan E. K."/>
            <person name="Rhodes N."/>
            <person name="Thang M."/>
            <person name="Chan C."/>
        </authorList>
    </citation>
    <scope>NUCLEOTIDE SEQUENCE</scope>
</reference>
<dbReference type="InterPro" id="IPR029044">
    <property type="entry name" value="Nucleotide-diphossugar_trans"/>
</dbReference>
<dbReference type="SUPFAM" id="SSF53448">
    <property type="entry name" value="Nucleotide-diphospho-sugar transferases"/>
    <property type="match status" value="1"/>
</dbReference>
<protein>
    <submittedName>
        <fullName evidence="1">Uncharacterized protein</fullName>
    </submittedName>
</protein>
<accession>A0A813G0I1</accession>
<gene>
    <name evidence="1" type="ORF">PGLA1383_LOCUS34043</name>
</gene>
<evidence type="ECO:0000313" key="1">
    <source>
        <dbReference type="EMBL" id="CAE8616342.1"/>
    </source>
</evidence>
<dbReference type="Gene3D" id="3.90.550.10">
    <property type="entry name" value="Spore Coat Polysaccharide Biosynthesis Protein SpsA, Chain A"/>
    <property type="match status" value="1"/>
</dbReference>
<name>A0A813G0I1_POLGL</name>
<comment type="caution">
    <text evidence="1">The sequence shown here is derived from an EMBL/GenBank/DDBJ whole genome shotgun (WGS) entry which is preliminary data.</text>
</comment>
<dbReference type="EMBL" id="CAJNNV010025853">
    <property type="protein sequence ID" value="CAE8616342.1"/>
    <property type="molecule type" value="Genomic_DNA"/>
</dbReference>
<evidence type="ECO:0000313" key="2">
    <source>
        <dbReference type="Proteomes" id="UP000654075"/>
    </source>
</evidence>